<dbReference type="InParanoid" id="D8QFG1"/>
<accession>D8QFG1</accession>
<name>D8QFG1_SCHCM</name>
<dbReference type="GeneID" id="9592079"/>
<feature type="region of interest" description="Disordered" evidence="1">
    <location>
        <begin position="28"/>
        <end position="112"/>
    </location>
</feature>
<dbReference type="OrthoDB" id="3087549at2759"/>
<feature type="non-terminal residue" evidence="2">
    <location>
        <position position="185"/>
    </location>
</feature>
<dbReference type="Proteomes" id="UP000007431">
    <property type="component" value="Unassembled WGS sequence"/>
</dbReference>
<dbReference type="VEuPathDB" id="FungiDB:SCHCODRAFT_02515449"/>
<evidence type="ECO:0000256" key="1">
    <source>
        <dbReference type="SAM" id="MobiDB-lite"/>
    </source>
</evidence>
<dbReference type="AlphaFoldDB" id="D8QFG1"/>
<organism evidence="3">
    <name type="scientific">Schizophyllum commune (strain H4-8 / FGSC 9210)</name>
    <name type="common">Split gill fungus</name>
    <dbReference type="NCBI Taxonomy" id="578458"/>
    <lineage>
        <taxon>Eukaryota</taxon>
        <taxon>Fungi</taxon>
        <taxon>Dikarya</taxon>
        <taxon>Basidiomycota</taxon>
        <taxon>Agaricomycotina</taxon>
        <taxon>Agaricomycetes</taxon>
        <taxon>Agaricomycetidae</taxon>
        <taxon>Agaricales</taxon>
        <taxon>Schizophyllaceae</taxon>
        <taxon>Schizophyllum</taxon>
    </lineage>
</organism>
<evidence type="ECO:0000313" key="2">
    <source>
        <dbReference type="EMBL" id="EFI93406.1"/>
    </source>
</evidence>
<dbReference type="KEGG" id="scm:SCHCO_02515449"/>
<gene>
    <name evidence="2" type="ORF">SCHCODRAFT_112597</name>
</gene>
<sequence length="185" mass="20684">MDTSLTADVGGAHIVLRYPLNLVEQAGPSRRVPLRRSSSGRHAQRKPSPVISTPPKTTHYPEDHTHYTMSSQPTLRRKPSGSVPLMDFDEVPQTQAQESKANKPRPISYPPPIPGPGILLLPGDEVDLLVRDMGRKCGLNKTKRKRVSFTDDIAVIGGDRRVKARRVSEPYNLHCRPFRKHAEDE</sequence>
<proteinExistence type="predicted"/>
<evidence type="ECO:0000313" key="3">
    <source>
        <dbReference type="Proteomes" id="UP000007431"/>
    </source>
</evidence>
<dbReference type="EMBL" id="GL377311">
    <property type="protein sequence ID" value="EFI93406.1"/>
    <property type="molecule type" value="Genomic_DNA"/>
</dbReference>
<protein>
    <submittedName>
        <fullName evidence="2">Uncharacterized protein</fullName>
    </submittedName>
</protein>
<keyword evidence="3" id="KW-1185">Reference proteome</keyword>
<feature type="compositionally biased region" description="Basic residues" evidence="1">
    <location>
        <begin position="32"/>
        <end position="45"/>
    </location>
</feature>
<dbReference type="RefSeq" id="XP_003028309.1">
    <property type="nucleotide sequence ID" value="XM_003028263.1"/>
</dbReference>
<reference evidence="2 3" key="1">
    <citation type="journal article" date="2010" name="Nat. Biotechnol.">
        <title>Genome sequence of the model mushroom Schizophyllum commune.</title>
        <authorList>
            <person name="Ohm R.A."/>
            <person name="de Jong J.F."/>
            <person name="Lugones L.G."/>
            <person name="Aerts A."/>
            <person name="Kothe E."/>
            <person name="Stajich J.E."/>
            <person name="de Vries R.P."/>
            <person name="Record E."/>
            <person name="Levasseur A."/>
            <person name="Baker S.E."/>
            <person name="Bartholomew K.A."/>
            <person name="Coutinho P.M."/>
            <person name="Erdmann S."/>
            <person name="Fowler T.J."/>
            <person name="Gathman A.C."/>
            <person name="Lombard V."/>
            <person name="Henrissat B."/>
            <person name="Knabe N."/>
            <person name="Kuees U."/>
            <person name="Lilly W.W."/>
            <person name="Lindquist E."/>
            <person name="Lucas S."/>
            <person name="Magnuson J.K."/>
            <person name="Piumi F."/>
            <person name="Raudaskoski M."/>
            <person name="Salamov A."/>
            <person name="Schmutz J."/>
            <person name="Schwarze F.W.M.R."/>
            <person name="vanKuyk P.A."/>
            <person name="Horton J.S."/>
            <person name="Grigoriev I.V."/>
            <person name="Woesten H.A.B."/>
        </authorList>
    </citation>
    <scope>NUCLEOTIDE SEQUENCE [LARGE SCALE GENOMIC DNA]</scope>
    <source>
        <strain evidence="3">H4-8 / FGSC 9210</strain>
    </source>
</reference>
<dbReference type="HOGENOM" id="CLU_1462139_0_0_1"/>